<reference evidence="2 3" key="1">
    <citation type="journal article" date="2019" name="New Phytol.">
        <title>Comparative genomics reveals unique wood-decay strategies and fruiting body development in the Schizophyllaceae.</title>
        <authorList>
            <person name="Almasi E."/>
            <person name="Sahu N."/>
            <person name="Krizsan K."/>
            <person name="Balint B."/>
            <person name="Kovacs G.M."/>
            <person name="Kiss B."/>
            <person name="Cseklye J."/>
            <person name="Drula E."/>
            <person name="Henrissat B."/>
            <person name="Nagy I."/>
            <person name="Chovatia M."/>
            <person name="Adam C."/>
            <person name="LaButti K."/>
            <person name="Lipzen A."/>
            <person name="Riley R."/>
            <person name="Grigoriev I.V."/>
            <person name="Nagy L.G."/>
        </authorList>
    </citation>
    <scope>NUCLEOTIDE SEQUENCE [LARGE SCALE GENOMIC DNA]</scope>
    <source>
        <strain evidence="2 3">NL-1724</strain>
    </source>
</reference>
<feature type="region of interest" description="Disordered" evidence="1">
    <location>
        <begin position="1"/>
        <end position="63"/>
    </location>
</feature>
<gene>
    <name evidence="2" type="ORF">BD626DRAFT_520608</name>
</gene>
<sequence>PPSRTSPAWTNKRSATSSASSSAPRKGASPFSRISPPHTPPQSHGQRARRHPLQPPQPGAPYGRLRLALCVGLHAEVSQRARLAALRLAGLEPVERGGVHAGRDAGEEAAERPARRDVGCGGRDNEGDVASPDAGAAGEREAFQDRGSGRDCAELGLAAARYAGEQLEHDIRCDQPGSKISEDHTHP</sequence>
<organism evidence="2 3">
    <name type="scientific">Schizophyllum amplum</name>
    <dbReference type="NCBI Taxonomy" id="97359"/>
    <lineage>
        <taxon>Eukaryota</taxon>
        <taxon>Fungi</taxon>
        <taxon>Dikarya</taxon>
        <taxon>Basidiomycota</taxon>
        <taxon>Agaricomycotina</taxon>
        <taxon>Agaricomycetes</taxon>
        <taxon>Agaricomycetidae</taxon>
        <taxon>Agaricales</taxon>
        <taxon>Schizophyllaceae</taxon>
        <taxon>Schizophyllum</taxon>
    </lineage>
</organism>
<evidence type="ECO:0000256" key="1">
    <source>
        <dbReference type="SAM" id="MobiDB-lite"/>
    </source>
</evidence>
<evidence type="ECO:0000313" key="3">
    <source>
        <dbReference type="Proteomes" id="UP000320762"/>
    </source>
</evidence>
<dbReference type="Proteomes" id="UP000320762">
    <property type="component" value="Unassembled WGS sequence"/>
</dbReference>
<proteinExistence type="predicted"/>
<feature type="compositionally biased region" description="Low complexity" evidence="1">
    <location>
        <begin position="14"/>
        <end position="23"/>
    </location>
</feature>
<name>A0A550BUL4_9AGAR</name>
<evidence type="ECO:0000313" key="2">
    <source>
        <dbReference type="EMBL" id="TRM56203.1"/>
    </source>
</evidence>
<feature type="region of interest" description="Disordered" evidence="1">
    <location>
        <begin position="167"/>
        <end position="187"/>
    </location>
</feature>
<feature type="compositionally biased region" description="Basic and acidic residues" evidence="1">
    <location>
        <begin position="138"/>
        <end position="149"/>
    </location>
</feature>
<feature type="region of interest" description="Disordered" evidence="1">
    <location>
        <begin position="95"/>
        <end position="149"/>
    </location>
</feature>
<dbReference type="AlphaFoldDB" id="A0A550BUL4"/>
<comment type="caution">
    <text evidence="2">The sequence shown here is derived from an EMBL/GenBank/DDBJ whole genome shotgun (WGS) entry which is preliminary data.</text>
</comment>
<accession>A0A550BUL4</accession>
<feature type="compositionally biased region" description="Polar residues" evidence="1">
    <location>
        <begin position="1"/>
        <end position="13"/>
    </location>
</feature>
<feature type="compositionally biased region" description="Basic and acidic residues" evidence="1">
    <location>
        <begin position="95"/>
        <end position="126"/>
    </location>
</feature>
<feature type="non-terminal residue" evidence="2">
    <location>
        <position position="1"/>
    </location>
</feature>
<protein>
    <submittedName>
        <fullName evidence="2">Uncharacterized protein</fullName>
    </submittedName>
</protein>
<keyword evidence="3" id="KW-1185">Reference proteome</keyword>
<dbReference type="EMBL" id="VDMD01000078">
    <property type="protein sequence ID" value="TRM56203.1"/>
    <property type="molecule type" value="Genomic_DNA"/>
</dbReference>